<sequence>MKSLKFGPDHVLFTYNKRSEQIYFILKGEILLYSEEKDMNKQTRLISKLKSNDICNEWYFLSGSQVQEQAVTKDVVYCVYLEKKDFLEEIIKFPKDYQIYCKIKDNINLYKRTRGLGLKCLSCDNFDHRQDNCPYVNFVANEKRLFFNFLQEDKTEQKRNKNYQRIDRRILNTLLFAEEARIQVMQYIINEGEINEKEDECDILFIIDRILKTCRNYDYSQQESLQVNLQYTLI</sequence>
<dbReference type="GO" id="GO:0098855">
    <property type="term" value="C:HCN channel complex"/>
    <property type="evidence" value="ECO:0007669"/>
    <property type="project" value="TreeGrafter"/>
</dbReference>
<evidence type="ECO:0000313" key="2">
    <source>
        <dbReference type="EMBL" id="KRX05683.1"/>
    </source>
</evidence>
<dbReference type="PANTHER" id="PTHR45689:SF5">
    <property type="entry name" value="I[[H]] CHANNEL, ISOFORM E"/>
    <property type="match status" value="1"/>
</dbReference>
<dbReference type="CDD" id="cd00038">
    <property type="entry name" value="CAP_ED"/>
    <property type="match status" value="1"/>
</dbReference>
<organism evidence="2 3">
    <name type="scientific">Pseudocohnilembus persalinus</name>
    <name type="common">Ciliate</name>
    <dbReference type="NCBI Taxonomy" id="266149"/>
    <lineage>
        <taxon>Eukaryota</taxon>
        <taxon>Sar</taxon>
        <taxon>Alveolata</taxon>
        <taxon>Ciliophora</taxon>
        <taxon>Intramacronucleata</taxon>
        <taxon>Oligohymenophorea</taxon>
        <taxon>Scuticociliatia</taxon>
        <taxon>Philasterida</taxon>
        <taxon>Pseudocohnilembidae</taxon>
        <taxon>Pseudocohnilembus</taxon>
    </lineage>
</organism>
<dbReference type="InParanoid" id="A0A0V0QTG9"/>
<dbReference type="SUPFAM" id="SSF51206">
    <property type="entry name" value="cAMP-binding domain-like"/>
    <property type="match status" value="1"/>
</dbReference>
<name>A0A0V0QTG9_PSEPJ</name>
<dbReference type="GO" id="GO:0005249">
    <property type="term" value="F:voltage-gated potassium channel activity"/>
    <property type="evidence" value="ECO:0007669"/>
    <property type="project" value="TreeGrafter"/>
</dbReference>
<dbReference type="InterPro" id="IPR051413">
    <property type="entry name" value="K/Na_HCN_channel"/>
</dbReference>
<dbReference type="EMBL" id="LDAU01000105">
    <property type="protein sequence ID" value="KRX05683.1"/>
    <property type="molecule type" value="Genomic_DNA"/>
</dbReference>
<dbReference type="Pfam" id="PF00027">
    <property type="entry name" value="cNMP_binding"/>
    <property type="match status" value="1"/>
</dbReference>
<dbReference type="InterPro" id="IPR000595">
    <property type="entry name" value="cNMP-bd_dom"/>
</dbReference>
<reference evidence="2 3" key="1">
    <citation type="journal article" date="2015" name="Sci. Rep.">
        <title>Genome of the facultative scuticociliatosis pathogen Pseudocohnilembus persalinus provides insight into its virulence through horizontal gene transfer.</title>
        <authorList>
            <person name="Xiong J."/>
            <person name="Wang G."/>
            <person name="Cheng J."/>
            <person name="Tian M."/>
            <person name="Pan X."/>
            <person name="Warren A."/>
            <person name="Jiang C."/>
            <person name="Yuan D."/>
            <person name="Miao W."/>
        </authorList>
    </citation>
    <scope>NUCLEOTIDE SEQUENCE [LARGE SCALE GENOMIC DNA]</scope>
    <source>
        <strain evidence="2">36N120E</strain>
    </source>
</reference>
<dbReference type="GO" id="GO:0003254">
    <property type="term" value="P:regulation of membrane depolarization"/>
    <property type="evidence" value="ECO:0007669"/>
    <property type="project" value="TreeGrafter"/>
</dbReference>
<dbReference type="OrthoDB" id="290889at2759"/>
<gene>
    <name evidence="2" type="ORF">PPERSA_09823</name>
</gene>
<accession>A0A0V0QTG9</accession>
<dbReference type="InterPro" id="IPR018490">
    <property type="entry name" value="cNMP-bd_dom_sf"/>
</dbReference>
<dbReference type="InterPro" id="IPR014710">
    <property type="entry name" value="RmlC-like_jellyroll"/>
</dbReference>
<dbReference type="PROSITE" id="PS50042">
    <property type="entry name" value="CNMP_BINDING_3"/>
    <property type="match status" value="1"/>
</dbReference>
<feature type="domain" description="Cyclic nucleotide-binding" evidence="1">
    <location>
        <begin position="1"/>
        <end position="86"/>
    </location>
</feature>
<evidence type="ECO:0000313" key="3">
    <source>
        <dbReference type="Proteomes" id="UP000054937"/>
    </source>
</evidence>
<evidence type="ECO:0000259" key="1">
    <source>
        <dbReference type="PROSITE" id="PS50042"/>
    </source>
</evidence>
<dbReference type="Proteomes" id="UP000054937">
    <property type="component" value="Unassembled WGS sequence"/>
</dbReference>
<proteinExistence type="predicted"/>
<dbReference type="AlphaFoldDB" id="A0A0V0QTG9"/>
<dbReference type="Gene3D" id="2.60.120.10">
    <property type="entry name" value="Jelly Rolls"/>
    <property type="match status" value="1"/>
</dbReference>
<comment type="caution">
    <text evidence="2">The sequence shown here is derived from an EMBL/GenBank/DDBJ whole genome shotgun (WGS) entry which is preliminary data.</text>
</comment>
<protein>
    <submittedName>
        <fullName evidence="2">Cyclic nucleotide-binding protein</fullName>
    </submittedName>
</protein>
<keyword evidence="3" id="KW-1185">Reference proteome</keyword>
<dbReference type="GO" id="GO:0035725">
    <property type="term" value="P:sodium ion transmembrane transport"/>
    <property type="evidence" value="ECO:0007669"/>
    <property type="project" value="TreeGrafter"/>
</dbReference>
<dbReference type="PANTHER" id="PTHR45689">
    <property type="entry name" value="I[[H]] CHANNEL, ISOFORM E"/>
    <property type="match status" value="1"/>
</dbReference>